<dbReference type="PANTHER" id="PTHR45348">
    <property type="entry name" value="HYPOTHETICAL OXIDOREDUCTASE (EUROFUNG)"/>
    <property type="match status" value="1"/>
</dbReference>
<evidence type="ECO:0000313" key="2">
    <source>
        <dbReference type="EMBL" id="TDL20448.1"/>
    </source>
</evidence>
<dbReference type="InterPro" id="IPR047122">
    <property type="entry name" value="Trans-enoyl_RdTase-like"/>
</dbReference>
<dbReference type="SMART" id="SM00829">
    <property type="entry name" value="PKS_ER"/>
    <property type="match status" value="1"/>
</dbReference>
<dbReference type="Proteomes" id="UP000294933">
    <property type="component" value="Unassembled WGS sequence"/>
</dbReference>
<proteinExistence type="predicted"/>
<dbReference type="SUPFAM" id="SSF51735">
    <property type="entry name" value="NAD(P)-binding Rossmann-fold domains"/>
    <property type="match status" value="1"/>
</dbReference>
<dbReference type="InterPro" id="IPR011032">
    <property type="entry name" value="GroES-like_sf"/>
</dbReference>
<dbReference type="InterPro" id="IPR013149">
    <property type="entry name" value="ADH-like_C"/>
</dbReference>
<dbReference type="VEuPathDB" id="FungiDB:BD410DRAFT_790960"/>
<dbReference type="STRING" id="50990.A0A4Y7PZL9"/>
<dbReference type="Gene3D" id="3.40.50.720">
    <property type="entry name" value="NAD(P)-binding Rossmann-like Domain"/>
    <property type="match status" value="1"/>
</dbReference>
<dbReference type="InterPro" id="IPR013154">
    <property type="entry name" value="ADH-like_N"/>
</dbReference>
<dbReference type="CDD" id="cd08249">
    <property type="entry name" value="enoyl_reductase_like"/>
    <property type="match status" value="1"/>
</dbReference>
<dbReference type="GO" id="GO:0016651">
    <property type="term" value="F:oxidoreductase activity, acting on NAD(P)H"/>
    <property type="evidence" value="ECO:0007669"/>
    <property type="project" value="InterPro"/>
</dbReference>
<dbReference type="OrthoDB" id="3233595at2759"/>
<reference evidence="2 3" key="1">
    <citation type="submission" date="2018-06" db="EMBL/GenBank/DDBJ databases">
        <title>A transcriptomic atlas of mushroom development highlights an independent origin of complex multicellularity.</title>
        <authorList>
            <consortium name="DOE Joint Genome Institute"/>
            <person name="Krizsan K."/>
            <person name="Almasi E."/>
            <person name="Merenyi Z."/>
            <person name="Sahu N."/>
            <person name="Viragh M."/>
            <person name="Koszo T."/>
            <person name="Mondo S."/>
            <person name="Kiss B."/>
            <person name="Balint B."/>
            <person name="Kues U."/>
            <person name="Barry K."/>
            <person name="Hegedus J.C."/>
            <person name="Henrissat B."/>
            <person name="Johnson J."/>
            <person name="Lipzen A."/>
            <person name="Ohm R."/>
            <person name="Nagy I."/>
            <person name="Pangilinan J."/>
            <person name="Yan J."/>
            <person name="Xiong Y."/>
            <person name="Grigoriev I.V."/>
            <person name="Hibbett D.S."/>
            <person name="Nagy L.G."/>
        </authorList>
    </citation>
    <scope>NUCLEOTIDE SEQUENCE [LARGE SCALE GENOMIC DNA]</scope>
    <source>
        <strain evidence="2 3">SZMC22713</strain>
    </source>
</reference>
<organism evidence="2 3">
    <name type="scientific">Rickenella mellea</name>
    <dbReference type="NCBI Taxonomy" id="50990"/>
    <lineage>
        <taxon>Eukaryota</taxon>
        <taxon>Fungi</taxon>
        <taxon>Dikarya</taxon>
        <taxon>Basidiomycota</taxon>
        <taxon>Agaricomycotina</taxon>
        <taxon>Agaricomycetes</taxon>
        <taxon>Hymenochaetales</taxon>
        <taxon>Rickenellaceae</taxon>
        <taxon>Rickenella</taxon>
    </lineage>
</organism>
<dbReference type="EMBL" id="ML170188">
    <property type="protein sequence ID" value="TDL20448.1"/>
    <property type="molecule type" value="Genomic_DNA"/>
</dbReference>
<dbReference type="Pfam" id="PF08240">
    <property type="entry name" value="ADH_N"/>
    <property type="match status" value="1"/>
</dbReference>
<sequence>MTIFKALSITERRQKTPLTLLDFDEPELGNGEFLVENVAAAQNPIDWKQIDYDIGIPSLPWTNGGDIAGRVYKIGPGVTGFGVGDRVISYLSRKTARHGAYQTHTIAETHRTVKLPESYTFEEGSTIPLAYTTAGSGLIHALNVSLPSPNSSLRLNPRGQPLLVWGGSSSVGSYVVQLATLAGYEVITTASKSNHEYVKSLGAKHVFDYHDSNVVDQIRKVSGDSLSLAYDTISTTQTAKQCISSITSPTGGTVASLDPTLDPTLGTPTIKITQTGGGKAFEYPEIGKAVFGLLNTLLERRVLDPNPVQVLEGGLRAVDEGFELGRQGKVSAEKLVYRITDTKF</sequence>
<accession>A0A4Y7PZL9</accession>
<evidence type="ECO:0000313" key="3">
    <source>
        <dbReference type="Proteomes" id="UP000294933"/>
    </source>
</evidence>
<dbReference type="AlphaFoldDB" id="A0A4Y7PZL9"/>
<feature type="domain" description="Enoyl reductase (ER)" evidence="1">
    <location>
        <begin position="15"/>
        <end position="337"/>
    </location>
</feature>
<dbReference type="InterPro" id="IPR036291">
    <property type="entry name" value="NAD(P)-bd_dom_sf"/>
</dbReference>
<protein>
    <submittedName>
        <fullName evidence="2">GroES-like protein</fullName>
    </submittedName>
</protein>
<gene>
    <name evidence="2" type="ORF">BD410DRAFT_790960</name>
</gene>
<name>A0A4Y7PZL9_9AGAM</name>
<dbReference type="InterPro" id="IPR020843">
    <property type="entry name" value="ER"/>
</dbReference>
<evidence type="ECO:0000259" key="1">
    <source>
        <dbReference type="SMART" id="SM00829"/>
    </source>
</evidence>
<dbReference type="SUPFAM" id="SSF50129">
    <property type="entry name" value="GroES-like"/>
    <property type="match status" value="1"/>
</dbReference>
<dbReference type="Gene3D" id="3.90.180.10">
    <property type="entry name" value="Medium-chain alcohol dehydrogenases, catalytic domain"/>
    <property type="match status" value="1"/>
</dbReference>
<dbReference type="PANTHER" id="PTHR45348:SF2">
    <property type="entry name" value="ZINC-TYPE ALCOHOL DEHYDROGENASE-LIKE PROTEIN C2E1P3.01"/>
    <property type="match status" value="1"/>
</dbReference>
<dbReference type="Pfam" id="PF00107">
    <property type="entry name" value="ADH_zinc_N"/>
    <property type="match status" value="1"/>
</dbReference>
<keyword evidence="3" id="KW-1185">Reference proteome</keyword>